<keyword evidence="3" id="KW-1185">Reference proteome</keyword>
<organism evidence="2 3">
    <name type="scientific">Thermobifida cellulosilytica TB100</name>
    <dbReference type="NCBI Taxonomy" id="665004"/>
    <lineage>
        <taxon>Bacteria</taxon>
        <taxon>Bacillati</taxon>
        <taxon>Actinomycetota</taxon>
        <taxon>Actinomycetes</taxon>
        <taxon>Streptosporangiales</taxon>
        <taxon>Nocardiopsidaceae</taxon>
        <taxon>Thermobifida</taxon>
    </lineage>
</organism>
<comment type="caution">
    <text evidence="2">The sequence shown here is derived from an EMBL/GenBank/DDBJ whole genome shotgun (WGS) entry which is preliminary data.</text>
</comment>
<name>A0A147KHN2_THECS</name>
<protein>
    <submittedName>
        <fullName evidence="2">Uncharacterized protein</fullName>
    </submittedName>
</protein>
<sequence>MVVTAILVCEVLFWVLLLGGLGARYLLGLRRLSTLLLLMVPVLDAVLLLVVAWHLGSGGRADAGHGIGALYLGFTVAYGHSVVSWADARFAHRFAGAPPP</sequence>
<gene>
    <name evidence="2" type="ORF">AC529_10250</name>
</gene>
<dbReference type="PATRIC" id="fig|665004.4.peg.3459"/>
<dbReference type="EMBL" id="LGEM01000074">
    <property type="protein sequence ID" value="KUP96800.1"/>
    <property type="molecule type" value="Genomic_DNA"/>
</dbReference>
<evidence type="ECO:0000313" key="2">
    <source>
        <dbReference type="EMBL" id="KUP96800.1"/>
    </source>
</evidence>
<evidence type="ECO:0000313" key="3">
    <source>
        <dbReference type="Proteomes" id="UP000074382"/>
    </source>
</evidence>
<dbReference type="STRING" id="665004.AC529_10250"/>
<feature type="transmembrane region" description="Helical" evidence="1">
    <location>
        <begin position="34"/>
        <end position="55"/>
    </location>
</feature>
<keyword evidence="1" id="KW-0472">Membrane</keyword>
<dbReference type="Proteomes" id="UP000074382">
    <property type="component" value="Unassembled WGS sequence"/>
</dbReference>
<proteinExistence type="predicted"/>
<keyword evidence="1" id="KW-1133">Transmembrane helix</keyword>
<feature type="transmembrane region" description="Helical" evidence="1">
    <location>
        <begin position="6"/>
        <end position="27"/>
    </location>
</feature>
<keyword evidence="1" id="KW-0812">Transmembrane</keyword>
<reference evidence="3" key="1">
    <citation type="journal article" date="2017" name="Acta Aliment.">
        <title>Plant polysaccharide degrading enzyme system of Thermpbifida cellulosilytica TB100 revealed by de novo genome project data.</title>
        <authorList>
            <person name="Toth A."/>
            <person name="Baka E."/>
            <person name="Luzics S."/>
            <person name="Bata-Vidacs I."/>
            <person name="Nagy I."/>
            <person name="Balint B."/>
            <person name="Herceg R."/>
            <person name="Olasz F."/>
            <person name="Wilk T."/>
            <person name="Nagy T."/>
            <person name="Kriszt B."/>
            <person name="Nagy I."/>
            <person name="Kukolya J."/>
        </authorList>
    </citation>
    <scope>NUCLEOTIDE SEQUENCE [LARGE SCALE GENOMIC DNA]</scope>
    <source>
        <strain evidence="3">TB100</strain>
    </source>
</reference>
<dbReference type="AlphaFoldDB" id="A0A147KHN2"/>
<accession>A0A147KHN2</accession>
<feature type="non-terminal residue" evidence="2">
    <location>
        <position position="100"/>
    </location>
</feature>
<evidence type="ECO:0000256" key="1">
    <source>
        <dbReference type="SAM" id="Phobius"/>
    </source>
</evidence>
<feature type="transmembrane region" description="Helical" evidence="1">
    <location>
        <begin position="67"/>
        <end position="86"/>
    </location>
</feature>